<feature type="region of interest" description="Disordered" evidence="1">
    <location>
        <begin position="21"/>
        <end position="68"/>
    </location>
</feature>
<name>A0AAD7A5H4_9AGAR</name>
<feature type="compositionally biased region" description="Basic and acidic residues" evidence="1">
    <location>
        <begin position="39"/>
        <end position="57"/>
    </location>
</feature>
<proteinExistence type="predicted"/>
<evidence type="ECO:0000313" key="3">
    <source>
        <dbReference type="Proteomes" id="UP001218218"/>
    </source>
</evidence>
<feature type="compositionally biased region" description="Polar residues" evidence="1">
    <location>
        <begin position="59"/>
        <end position="68"/>
    </location>
</feature>
<gene>
    <name evidence="2" type="ORF">DFH08DRAFT_958862</name>
</gene>
<evidence type="ECO:0000256" key="1">
    <source>
        <dbReference type="SAM" id="MobiDB-lite"/>
    </source>
</evidence>
<organism evidence="2 3">
    <name type="scientific">Mycena albidolilacea</name>
    <dbReference type="NCBI Taxonomy" id="1033008"/>
    <lineage>
        <taxon>Eukaryota</taxon>
        <taxon>Fungi</taxon>
        <taxon>Dikarya</taxon>
        <taxon>Basidiomycota</taxon>
        <taxon>Agaricomycotina</taxon>
        <taxon>Agaricomycetes</taxon>
        <taxon>Agaricomycetidae</taxon>
        <taxon>Agaricales</taxon>
        <taxon>Marasmiineae</taxon>
        <taxon>Mycenaceae</taxon>
        <taxon>Mycena</taxon>
    </lineage>
</organism>
<comment type="caution">
    <text evidence="2">The sequence shown here is derived from an EMBL/GenBank/DDBJ whole genome shotgun (WGS) entry which is preliminary data.</text>
</comment>
<reference evidence="2" key="1">
    <citation type="submission" date="2023-03" db="EMBL/GenBank/DDBJ databases">
        <title>Massive genome expansion in bonnet fungi (Mycena s.s.) driven by repeated elements and novel gene families across ecological guilds.</title>
        <authorList>
            <consortium name="Lawrence Berkeley National Laboratory"/>
            <person name="Harder C.B."/>
            <person name="Miyauchi S."/>
            <person name="Viragh M."/>
            <person name="Kuo A."/>
            <person name="Thoen E."/>
            <person name="Andreopoulos B."/>
            <person name="Lu D."/>
            <person name="Skrede I."/>
            <person name="Drula E."/>
            <person name="Henrissat B."/>
            <person name="Morin E."/>
            <person name="Kohler A."/>
            <person name="Barry K."/>
            <person name="LaButti K."/>
            <person name="Morin E."/>
            <person name="Salamov A."/>
            <person name="Lipzen A."/>
            <person name="Mereny Z."/>
            <person name="Hegedus B."/>
            <person name="Baldrian P."/>
            <person name="Stursova M."/>
            <person name="Weitz H."/>
            <person name="Taylor A."/>
            <person name="Grigoriev I.V."/>
            <person name="Nagy L.G."/>
            <person name="Martin F."/>
            <person name="Kauserud H."/>
        </authorList>
    </citation>
    <scope>NUCLEOTIDE SEQUENCE</scope>
    <source>
        <strain evidence="2">CBHHK002</strain>
    </source>
</reference>
<keyword evidence="3" id="KW-1185">Reference proteome</keyword>
<protein>
    <submittedName>
        <fullName evidence="2">Uncharacterized protein</fullName>
    </submittedName>
</protein>
<dbReference type="AlphaFoldDB" id="A0AAD7A5H4"/>
<dbReference type="EMBL" id="JARIHO010000015">
    <property type="protein sequence ID" value="KAJ7349929.1"/>
    <property type="molecule type" value="Genomic_DNA"/>
</dbReference>
<sequence length="347" mass="38660">MSSSRATTAFDDDDNDFLSMLDAMAQSSPIAPAAKHTHSAMERDNSGDEASDNERRTASAPSSAPVNQNLVATVQRYADKKHLRVEQAAEAGLFLKDPTSVQNTKLFINMLALGNQLKKFDDSKPSFEVSADLLMNIRKQHCDKHSHVTSRDAPSFTSLFQLLNLFKSILKNYCFDFDIPSGIENIPVDWAKLVAEAQEALSLDSETLDDQENSEQEHKSFAPDADHQNIFQLTTAIVKKTQCSVNIVLCARVALMRKVYLKHPGTNFWDKLDLRLAKIRKDADGDSKDYKIPSRAFRHILDEDQKKHGKNDTVFDETAVDEFQQGVDDLIDIGVINAATSVPTNDA</sequence>
<dbReference type="Proteomes" id="UP001218218">
    <property type="component" value="Unassembled WGS sequence"/>
</dbReference>
<evidence type="ECO:0000313" key="2">
    <source>
        <dbReference type="EMBL" id="KAJ7349929.1"/>
    </source>
</evidence>
<accession>A0AAD7A5H4</accession>